<comment type="caution">
    <text evidence="1">The sequence shown here is derived from an EMBL/GenBank/DDBJ whole genome shotgun (WGS) entry which is preliminary data.</text>
</comment>
<organism evidence="1 2">
    <name type="scientific">Trichogramma kaykai</name>
    <dbReference type="NCBI Taxonomy" id="54128"/>
    <lineage>
        <taxon>Eukaryota</taxon>
        <taxon>Metazoa</taxon>
        <taxon>Ecdysozoa</taxon>
        <taxon>Arthropoda</taxon>
        <taxon>Hexapoda</taxon>
        <taxon>Insecta</taxon>
        <taxon>Pterygota</taxon>
        <taxon>Neoptera</taxon>
        <taxon>Endopterygota</taxon>
        <taxon>Hymenoptera</taxon>
        <taxon>Apocrita</taxon>
        <taxon>Proctotrupomorpha</taxon>
        <taxon>Chalcidoidea</taxon>
        <taxon>Trichogrammatidae</taxon>
        <taxon>Trichogramma</taxon>
    </lineage>
</organism>
<dbReference type="InterPro" id="IPR010736">
    <property type="entry name" value="SHIPPO-rpt"/>
</dbReference>
<sequence length="235" mass="25813">MPSKKADKCDNGDRNLHKINKNKDSCAKSCGVQAPGPKYNLRAVVGYKDHCHSKWREPAYTIGQIVPARRSCVGPGPAKYMIKPPGIPGYTFPKAVHNPAKSCSPGPKYDLPGFWAPAFSIVPKPKSRCPTPTSGPYDPPIYPPGPSFAFAGKPKDKPCQFSPPIRDPGPLCLVYQCPPKFSIGTRPKSRPRCDGPGPAKYFPQRLKCCKRPGYTFGVKFHECVRLPKVECDDQC</sequence>
<reference evidence="1 2" key="1">
    <citation type="journal article" date="2024" name="bioRxiv">
        <title>A reference genome for Trichogramma kaykai: A tiny desert-dwelling parasitoid wasp with competing sex-ratio distorters.</title>
        <authorList>
            <person name="Culotta J."/>
            <person name="Lindsey A.R."/>
        </authorList>
    </citation>
    <scope>NUCLEOTIDE SEQUENCE [LARGE SCALE GENOMIC DNA]</scope>
    <source>
        <strain evidence="1 2">KSX58</strain>
    </source>
</reference>
<proteinExistence type="predicted"/>
<keyword evidence="2" id="KW-1185">Reference proteome</keyword>
<dbReference type="EMBL" id="JBJJXI010000096">
    <property type="protein sequence ID" value="KAL3393679.1"/>
    <property type="molecule type" value="Genomic_DNA"/>
</dbReference>
<accession>A0ABD2WLY8</accession>
<gene>
    <name evidence="1" type="ORF">TKK_011943</name>
</gene>
<evidence type="ECO:0000313" key="2">
    <source>
        <dbReference type="Proteomes" id="UP001627154"/>
    </source>
</evidence>
<dbReference type="Proteomes" id="UP001627154">
    <property type="component" value="Unassembled WGS sequence"/>
</dbReference>
<dbReference type="AlphaFoldDB" id="A0ABD2WLY8"/>
<dbReference type="Pfam" id="PF07004">
    <property type="entry name" value="SHIPPO-rpt"/>
    <property type="match status" value="1"/>
</dbReference>
<name>A0ABD2WLY8_9HYME</name>
<protein>
    <submittedName>
        <fullName evidence="1">Uncharacterized protein</fullName>
    </submittedName>
</protein>
<evidence type="ECO:0000313" key="1">
    <source>
        <dbReference type="EMBL" id="KAL3393679.1"/>
    </source>
</evidence>